<keyword evidence="2 4" id="KW-0378">Hydrolase</keyword>
<dbReference type="InterPro" id="IPR015424">
    <property type="entry name" value="PyrdxlP-dep_Trfase"/>
</dbReference>
<dbReference type="InterPro" id="IPR015421">
    <property type="entry name" value="PyrdxlP-dep_Trfase_major"/>
</dbReference>
<dbReference type="GO" id="GO:0030170">
    <property type="term" value="F:pyridoxal phosphate binding"/>
    <property type="evidence" value="ECO:0007669"/>
    <property type="project" value="InterPro"/>
</dbReference>
<feature type="compositionally biased region" description="Low complexity" evidence="5">
    <location>
        <begin position="1"/>
        <end position="11"/>
    </location>
</feature>
<dbReference type="InterPro" id="IPR010111">
    <property type="entry name" value="Kynureninase"/>
</dbReference>
<dbReference type="Gene3D" id="3.40.640.10">
    <property type="entry name" value="Type I PLP-dependent aspartate aminotransferase-like (Major domain)"/>
    <property type="match status" value="1"/>
</dbReference>
<comment type="pathway">
    <text evidence="4">Cofactor biosynthesis; NAD(+) biosynthesis; quinolinate from L-kynurenine: step 2/3.</text>
</comment>
<keyword evidence="1 4" id="KW-0662">Pyridine nucleotide biosynthesis</keyword>
<comment type="caution">
    <text evidence="6">The sequence shown here is derived from an EMBL/GenBank/DDBJ whole genome shotgun (WGS) entry which is preliminary data.</text>
</comment>
<evidence type="ECO:0000256" key="2">
    <source>
        <dbReference type="ARBA" id="ARBA00022801"/>
    </source>
</evidence>
<protein>
    <recommendedName>
        <fullName evidence="4">Kynureninase</fullName>
        <ecNumber evidence="4">3.7.1.3</ecNumber>
    </recommendedName>
</protein>
<comment type="similarity">
    <text evidence="4">Belongs to the kynureninase family.</text>
</comment>
<evidence type="ECO:0000256" key="3">
    <source>
        <dbReference type="ARBA" id="ARBA00022898"/>
    </source>
</evidence>
<dbReference type="PIRSF" id="PIRSF038800">
    <property type="entry name" value="KYNU"/>
    <property type="match status" value="1"/>
</dbReference>
<dbReference type="GO" id="GO:0043420">
    <property type="term" value="P:anthranilate metabolic process"/>
    <property type="evidence" value="ECO:0007669"/>
    <property type="project" value="TreeGrafter"/>
</dbReference>
<dbReference type="GO" id="GO:0005737">
    <property type="term" value="C:cytoplasm"/>
    <property type="evidence" value="ECO:0007669"/>
    <property type="project" value="InterPro"/>
</dbReference>
<feature type="region of interest" description="Disordered" evidence="5">
    <location>
        <begin position="1"/>
        <end position="34"/>
    </location>
</feature>
<dbReference type="PANTHER" id="PTHR14084:SF0">
    <property type="entry name" value="KYNURENINASE"/>
    <property type="match status" value="1"/>
</dbReference>
<dbReference type="Gene3D" id="3.90.1150.10">
    <property type="entry name" value="Aspartate Aminotransferase, domain 1"/>
    <property type="match status" value="1"/>
</dbReference>
<evidence type="ECO:0000256" key="1">
    <source>
        <dbReference type="ARBA" id="ARBA00022642"/>
    </source>
</evidence>
<reference evidence="6" key="1">
    <citation type="journal article" date="2014" name="Int. J. Syst. Evol. Microbiol.">
        <title>Complete genome sequence of Corynebacterium casei LMG S-19264T (=DSM 44701T), isolated from a smear-ripened cheese.</title>
        <authorList>
            <consortium name="US DOE Joint Genome Institute (JGI-PGF)"/>
            <person name="Walter F."/>
            <person name="Albersmeier A."/>
            <person name="Kalinowski J."/>
            <person name="Ruckert C."/>
        </authorList>
    </citation>
    <scope>NUCLEOTIDE SEQUENCE</scope>
    <source>
        <strain evidence="6">NBRC 112290</strain>
    </source>
</reference>
<dbReference type="PANTHER" id="PTHR14084">
    <property type="entry name" value="KYNURENINASE"/>
    <property type="match status" value="1"/>
</dbReference>
<keyword evidence="7" id="KW-1185">Reference proteome</keyword>
<organism evidence="6 7">
    <name type="scientific">Litorihabitans aurantiacus</name>
    <dbReference type="NCBI Taxonomy" id="1930061"/>
    <lineage>
        <taxon>Bacteria</taxon>
        <taxon>Bacillati</taxon>
        <taxon>Actinomycetota</taxon>
        <taxon>Actinomycetes</taxon>
        <taxon>Micrococcales</taxon>
        <taxon>Beutenbergiaceae</taxon>
        <taxon>Litorihabitans</taxon>
    </lineage>
</organism>
<dbReference type="AlphaFoldDB" id="A0AA37UHS1"/>
<comment type="pathway">
    <text evidence="4">Amino-acid degradation; L-kynurenine degradation; L-alanine and anthranilate from L-kynurenine: step 1/1.</text>
</comment>
<evidence type="ECO:0000256" key="4">
    <source>
        <dbReference type="PIRNR" id="PIRNR038800"/>
    </source>
</evidence>
<dbReference type="GO" id="GO:0009435">
    <property type="term" value="P:NAD+ biosynthetic process"/>
    <property type="evidence" value="ECO:0007669"/>
    <property type="project" value="InterPro"/>
</dbReference>
<comment type="catalytic activity">
    <reaction evidence="4">
        <text>L-kynurenine + H2O = anthranilate + L-alanine + H(+)</text>
        <dbReference type="Rhea" id="RHEA:16813"/>
        <dbReference type="ChEBI" id="CHEBI:15377"/>
        <dbReference type="ChEBI" id="CHEBI:15378"/>
        <dbReference type="ChEBI" id="CHEBI:16567"/>
        <dbReference type="ChEBI" id="CHEBI:57959"/>
        <dbReference type="ChEBI" id="CHEBI:57972"/>
        <dbReference type="EC" id="3.7.1.3"/>
    </reaction>
</comment>
<evidence type="ECO:0000313" key="6">
    <source>
        <dbReference type="EMBL" id="GMA31008.1"/>
    </source>
</evidence>
<gene>
    <name evidence="6" type="ORF">GCM10025875_10000</name>
</gene>
<dbReference type="GO" id="GO:0030429">
    <property type="term" value="F:kynureninase activity"/>
    <property type="evidence" value="ECO:0007669"/>
    <property type="project" value="UniProtKB-EC"/>
</dbReference>
<comment type="function">
    <text evidence="4">Catalyzes the cleavage of L-kynurenine (L-Kyn) and L-3-hydroxykynurenine (L-3OHKyn) into anthranilic acid (AA) and 3-hydroxyanthranilic acid (3-OHAA), respectively.</text>
</comment>
<name>A0AA37UHS1_9MICO</name>
<dbReference type="InterPro" id="IPR015422">
    <property type="entry name" value="PyrdxlP-dep_Trfase_small"/>
</dbReference>
<dbReference type="Pfam" id="PF22580">
    <property type="entry name" value="KYNU_C"/>
    <property type="match status" value="1"/>
</dbReference>
<dbReference type="EMBL" id="BSUM01000001">
    <property type="protein sequence ID" value="GMA31008.1"/>
    <property type="molecule type" value="Genomic_DNA"/>
</dbReference>
<comment type="cofactor">
    <cofactor evidence="4">
        <name>pyridoxal 5'-phosphate</name>
        <dbReference type="ChEBI" id="CHEBI:597326"/>
    </cofactor>
</comment>
<dbReference type="Proteomes" id="UP001157161">
    <property type="component" value="Unassembled WGS sequence"/>
</dbReference>
<reference evidence="6" key="2">
    <citation type="submission" date="2023-02" db="EMBL/GenBank/DDBJ databases">
        <authorList>
            <person name="Sun Q."/>
            <person name="Mori K."/>
        </authorList>
    </citation>
    <scope>NUCLEOTIDE SEQUENCE</scope>
    <source>
        <strain evidence="6">NBRC 112290</strain>
    </source>
</reference>
<sequence>MQAPAYAAPVTSPTPSPTGPDDARRAAPSTSRALDGADALEPLRDLFVGSSSGVVYLDGNSLGRPLRATATSLAAFVTEQWGGRLIRGWDEGWSGLPLTLGDDLGRVALGAAPGQTWVGDSTTVTLYKLLRAAVAAQRGEEGDGDRDEIVIDTDNFPTDRYVVEGVARECGMTVRWLPVSTSAGVDVAGLAEVLSERTAVVVLSQVAYRSGWLADVAAITAAVHDVGGLVLWDLCHSVGSVPIELDAHGVDLAVGCTYKYLNGGPGSPAFGYVARRHQERLAQPIQGWMGHADPFAMGPRYAPASGPRRYLSGTPPILGMLAMRDMVALLDEVGIAAVRAKSLALTEHVIALTDERLAPLGVTLASPRDGDRRGGHVTLTHPRMREVVTALWQRDVLPDYRDPHGLRIGLSPLSTSFAEAEAGVDAVAEVLRDLAG</sequence>
<comment type="catalytic activity">
    <reaction evidence="4">
        <text>3-hydroxy-L-kynurenine + H2O = 3-hydroxyanthranilate + L-alanine + H(+)</text>
        <dbReference type="Rhea" id="RHEA:25143"/>
        <dbReference type="ChEBI" id="CHEBI:15377"/>
        <dbReference type="ChEBI" id="CHEBI:15378"/>
        <dbReference type="ChEBI" id="CHEBI:36559"/>
        <dbReference type="ChEBI" id="CHEBI:57972"/>
        <dbReference type="ChEBI" id="CHEBI:58125"/>
        <dbReference type="EC" id="3.7.1.3"/>
    </reaction>
</comment>
<keyword evidence="3 4" id="KW-0663">Pyridoxal phosphate</keyword>
<accession>A0AA37UHS1</accession>
<evidence type="ECO:0000256" key="5">
    <source>
        <dbReference type="SAM" id="MobiDB-lite"/>
    </source>
</evidence>
<dbReference type="SUPFAM" id="SSF53383">
    <property type="entry name" value="PLP-dependent transferases"/>
    <property type="match status" value="1"/>
</dbReference>
<comment type="subunit">
    <text evidence="4">Homodimer.</text>
</comment>
<evidence type="ECO:0000313" key="7">
    <source>
        <dbReference type="Proteomes" id="UP001157161"/>
    </source>
</evidence>
<dbReference type="GO" id="GO:0019441">
    <property type="term" value="P:L-tryptophan catabolic process to kynurenine"/>
    <property type="evidence" value="ECO:0007669"/>
    <property type="project" value="TreeGrafter"/>
</dbReference>
<proteinExistence type="inferred from homology"/>
<dbReference type="EC" id="3.7.1.3" evidence="4"/>